<dbReference type="CDD" id="cd20071">
    <property type="entry name" value="SET_SMYD"/>
    <property type="match status" value="1"/>
</dbReference>
<dbReference type="InterPro" id="IPR001214">
    <property type="entry name" value="SET_dom"/>
</dbReference>
<dbReference type="Pfam" id="PF00856">
    <property type="entry name" value="SET"/>
    <property type="match status" value="1"/>
</dbReference>
<dbReference type="PANTHER" id="PTHR47332:SF6">
    <property type="entry name" value="SET DOMAIN-CONTAINING PROTEIN"/>
    <property type="match status" value="1"/>
</dbReference>
<dbReference type="Gene3D" id="2.170.270.10">
    <property type="entry name" value="SET domain"/>
    <property type="match status" value="1"/>
</dbReference>
<dbReference type="SUPFAM" id="SSF82199">
    <property type="entry name" value="SET domain"/>
    <property type="match status" value="1"/>
</dbReference>
<organism evidence="2 3">
    <name type="scientific">Didymosphaeria variabile</name>
    <dbReference type="NCBI Taxonomy" id="1932322"/>
    <lineage>
        <taxon>Eukaryota</taxon>
        <taxon>Fungi</taxon>
        <taxon>Dikarya</taxon>
        <taxon>Ascomycota</taxon>
        <taxon>Pezizomycotina</taxon>
        <taxon>Dothideomycetes</taxon>
        <taxon>Pleosporomycetidae</taxon>
        <taxon>Pleosporales</taxon>
        <taxon>Massarineae</taxon>
        <taxon>Didymosphaeriaceae</taxon>
        <taxon>Didymosphaeria</taxon>
    </lineage>
</organism>
<proteinExistence type="predicted"/>
<comment type="caution">
    <text evidence="2">The sequence shown here is derived from an EMBL/GenBank/DDBJ whole genome shotgun (WGS) entry which is preliminary data.</text>
</comment>
<dbReference type="RefSeq" id="XP_056072421.1">
    <property type="nucleotide sequence ID" value="XM_056215154.1"/>
</dbReference>
<dbReference type="AlphaFoldDB" id="A0A9W8XQ97"/>
<sequence>MDRGLCRLVGSKLCVYTDTSFSDGRGISLFTTPELAEHALALPPFQNPDALKGINKASGTWYTQEIPGKGMGMLAKRDLQSKDRITAHTPALLAYLESDLSTTEREKFFKLAVSQLPEETREMYLGLATVYGLPQVKYQDVVKANTFQLDIDGHNHLAVFPETSRMNHACAPNAQYYLDPTLLTHFVHVTRPVKEGEEITISYTSPLDPTHIRQQRLSQGFHFTCTCTRCIDHERTDTVLQHIQAMQNSLNDWSPSSTGSPDVAEELLDAYRQEGLEGFMDIPYGFAALAYNAANDEGMAAEYAERAEELILLKDGAWAPNLRIWQELLRDPRGHWSYGRRMG</sequence>
<dbReference type="EMBL" id="JAPEUX010000004">
    <property type="protein sequence ID" value="KAJ4354647.1"/>
    <property type="molecule type" value="Genomic_DNA"/>
</dbReference>
<dbReference type="PROSITE" id="PS50280">
    <property type="entry name" value="SET"/>
    <property type="match status" value="1"/>
</dbReference>
<evidence type="ECO:0000259" key="1">
    <source>
        <dbReference type="PROSITE" id="PS50280"/>
    </source>
</evidence>
<dbReference type="PANTHER" id="PTHR47332">
    <property type="entry name" value="SET DOMAIN-CONTAINING PROTEIN 5"/>
    <property type="match status" value="1"/>
</dbReference>
<accession>A0A9W8XQ97</accession>
<protein>
    <recommendedName>
        <fullName evidence="1">SET domain-containing protein</fullName>
    </recommendedName>
</protein>
<dbReference type="Gene3D" id="1.25.40.10">
    <property type="entry name" value="Tetratricopeptide repeat domain"/>
    <property type="match status" value="1"/>
</dbReference>
<dbReference type="GeneID" id="80909914"/>
<feature type="domain" description="SET" evidence="1">
    <location>
        <begin position="59"/>
        <end position="204"/>
    </location>
</feature>
<reference evidence="2" key="1">
    <citation type="submission" date="2022-10" db="EMBL/GenBank/DDBJ databases">
        <title>Tapping the CABI collections for fungal endophytes: first genome assemblies for Collariella, Neodidymelliopsis, Ascochyta clinopodiicola, Didymella pomorum, Didymosphaeria variabile, Neocosmospora piperis and Neocucurbitaria cava.</title>
        <authorList>
            <person name="Hill R."/>
        </authorList>
    </citation>
    <scope>NUCLEOTIDE SEQUENCE</scope>
    <source>
        <strain evidence="2">IMI 356815</strain>
    </source>
</reference>
<dbReference type="InterPro" id="IPR053185">
    <property type="entry name" value="SET_domain_protein"/>
</dbReference>
<name>A0A9W8XQ97_9PLEO</name>
<evidence type="ECO:0000313" key="3">
    <source>
        <dbReference type="Proteomes" id="UP001140513"/>
    </source>
</evidence>
<keyword evidence="3" id="KW-1185">Reference proteome</keyword>
<evidence type="ECO:0000313" key="2">
    <source>
        <dbReference type="EMBL" id="KAJ4354647.1"/>
    </source>
</evidence>
<dbReference type="InterPro" id="IPR046341">
    <property type="entry name" value="SET_dom_sf"/>
</dbReference>
<gene>
    <name evidence="2" type="ORF">N0V89_006384</name>
</gene>
<dbReference type="Proteomes" id="UP001140513">
    <property type="component" value="Unassembled WGS sequence"/>
</dbReference>
<dbReference type="OrthoDB" id="265717at2759"/>
<dbReference type="InterPro" id="IPR011990">
    <property type="entry name" value="TPR-like_helical_dom_sf"/>
</dbReference>